<evidence type="ECO:0000256" key="3">
    <source>
        <dbReference type="ARBA" id="ARBA00022448"/>
    </source>
</evidence>
<keyword evidence="7 13" id="KW-0812">Transmembrane</keyword>
<feature type="binding site" evidence="12">
    <location>
        <position position="315"/>
    </location>
    <ligand>
        <name>K(+)</name>
        <dbReference type="ChEBI" id="CHEBI:29103"/>
    </ligand>
</feature>
<evidence type="ECO:0000256" key="11">
    <source>
        <dbReference type="ARBA" id="ARBA00023136"/>
    </source>
</evidence>
<comment type="similarity">
    <text evidence="2">Belongs to the TrkH potassium transport family.</text>
</comment>
<feature type="transmembrane region" description="Helical" evidence="13">
    <location>
        <begin position="272"/>
        <end position="294"/>
    </location>
</feature>
<organism evidence="14 15">
    <name type="scientific">Dethiosulfatarculus sandiegensis</name>
    <dbReference type="NCBI Taxonomy" id="1429043"/>
    <lineage>
        <taxon>Bacteria</taxon>
        <taxon>Pseudomonadati</taxon>
        <taxon>Thermodesulfobacteriota</taxon>
        <taxon>Desulfarculia</taxon>
        <taxon>Desulfarculales</taxon>
        <taxon>Desulfarculaceae</taxon>
        <taxon>Dethiosulfatarculus</taxon>
    </lineage>
</organism>
<keyword evidence="5" id="KW-0997">Cell inner membrane</keyword>
<dbReference type="AlphaFoldDB" id="A0A0D2G7H3"/>
<proteinExistence type="inferred from homology"/>
<evidence type="ECO:0000256" key="6">
    <source>
        <dbReference type="ARBA" id="ARBA00022538"/>
    </source>
</evidence>
<evidence type="ECO:0000256" key="4">
    <source>
        <dbReference type="ARBA" id="ARBA00022475"/>
    </source>
</evidence>
<feature type="transmembrane region" description="Helical" evidence="13">
    <location>
        <begin position="239"/>
        <end position="260"/>
    </location>
</feature>
<comment type="caution">
    <text evidence="14">The sequence shown here is derived from an EMBL/GenBank/DDBJ whole genome shotgun (WGS) entry which is preliminary data.</text>
</comment>
<keyword evidence="8 12" id="KW-0630">Potassium</keyword>
<feature type="transmembrane region" description="Helical" evidence="13">
    <location>
        <begin position="182"/>
        <end position="204"/>
    </location>
</feature>
<dbReference type="OrthoDB" id="9810952at2"/>
<feature type="transmembrane region" description="Helical" evidence="13">
    <location>
        <begin position="325"/>
        <end position="345"/>
    </location>
</feature>
<dbReference type="InterPro" id="IPR004772">
    <property type="entry name" value="TrkH"/>
</dbReference>
<evidence type="ECO:0000313" key="14">
    <source>
        <dbReference type="EMBL" id="KIX10907.1"/>
    </source>
</evidence>
<evidence type="ECO:0000256" key="1">
    <source>
        <dbReference type="ARBA" id="ARBA00004429"/>
    </source>
</evidence>
<comment type="subcellular location">
    <subcellularLocation>
        <location evidence="1">Cell inner membrane</location>
        <topology evidence="1">Multi-pass membrane protein</topology>
    </subcellularLocation>
</comment>
<keyword evidence="9 13" id="KW-1133">Transmembrane helix</keyword>
<feature type="transmembrane region" description="Helical" evidence="13">
    <location>
        <begin position="69"/>
        <end position="91"/>
    </location>
</feature>
<dbReference type="Pfam" id="PF02386">
    <property type="entry name" value="TrkH"/>
    <property type="match status" value="1"/>
</dbReference>
<feature type="transmembrane region" description="Helical" evidence="13">
    <location>
        <begin position="36"/>
        <end position="57"/>
    </location>
</feature>
<dbReference type="STRING" id="1429043.X474_27200"/>
<reference evidence="14 15" key="1">
    <citation type="submission" date="2013-11" db="EMBL/GenBank/DDBJ databases">
        <title>Metagenomic analysis of a methanogenic consortium involved in long chain n-alkane degradation.</title>
        <authorList>
            <person name="Davidova I.A."/>
            <person name="Callaghan A.V."/>
            <person name="Wawrik B."/>
            <person name="Pruitt S."/>
            <person name="Marks C."/>
            <person name="Duncan K.E."/>
            <person name="Suflita J.M."/>
        </authorList>
    </citation>
    <scope>NUCLEOTIDE SEQUENCE [LARGE SCALE GENOMIC DNA]</scope>
    <source>
        <strain evidence="14 15">SPR</strain>
    </source>
</reference>
<name>A0A0D2G7H3_9BACT</name>
<gene>
    <name evidence="14" type="ORF">X474_27200</name>
</gene>
<evidence type="ECO:0000256" key="5">
    <source>
        <dbReference type="ARBA" id="ARBA00022519"/>
    </source>
</evidence>
<dbReference type="Proteomes" id="UP000032233">
    <property type="component" value="Unassembled WGS sequence"/>
</dbReference>
<dbReference type="PATRIC" id="fig|1429043.3.peg.5766"/>
<feature type="transmembrane region" description="Helical" evidence="13">
    <location>
        <begin position="455"/>
        <end position="476"/>
    </location>
</feature>
<evidence type="ECO:0000256" key="10">
    <source>
        <dbReference type="ARBA" id="ARBA00023065"/>
    </source>
</evidence>
<feature type="binding site" evidence="12">
    <location>
        <position position="220"/>
    </location>
    <ligand>
        <name>K(+)</name>
        <dbReference type="ChEBI" id="CHEBI:29103"/>
    </ligand>
</feature>
<dbReference type="GO" id="GO:0015379">
    <property type="term" value="F:potassium:chloride symporter activity"/>
    <property type="evidence" value="ECO:0007669"/>
    <property type="project" value="InterPro"/>
</dbReference>
<feature type="binding site" evidence="12">
    <location>
        <position position="316"/>
    </location>
    <ligand>
        <name>K(+)</name>
        <dbReference type="ChEBI" id="CHEBI:29103"/>
    </ligand>
</feature>
<dbReference type="PANTHER" id="PTHR32024:SF2">
    <property type="entry name" value="TRK SYSTEM POTASSIUM UPTAKE PROTEIN TRKG-RELATED"/>
    <property type="match status" value="1"/>
</dbReference>
<keyword evidence="12" id="KW-0479">Metal-binding</keyword>
<feature type="binding site" evidence="12">
    <location>
        <position position="432"/>
    </location>
    <ligand>
        <name>K(+)</name>
        <dbReference type="ChEBI" id="CHEBI:29103"/>
    </ligand>
</feature>
<evidence type="ECO:0000256" key="9">
    <source>
        <dbReference type="ARBA" id="ARBA00022989"/>
    </source>
</evidence>
<accession>A0A0D2G7H3</accession>
<keyword evidence="10" id="KW-0406">Ion transport</keyword>
<dbReference type="InterPro" id="IPR003445">
    <property type="entry name" value="Cat_transpt"/>
</dbReference>
<dbReference type="PIRSF" id="PIRSF006247">
    <property type="entry name" value="TrkH"/>
    <property type="match status" value="1"/>
</dbReference>
<keyword evidence="6" id="KW-0633">Potassium transport</keyword>
<feature type="binding site" evidence="12">
    <location>
        <position position="112"/>
    </location>
    <ligand>
        <name>K(+)</name>
        <dbReference type="ChEBI" id="CHEBI:29103"/>
    </ligand>
</feature>
<feature type="transmembrane region" description="Helical" evidence="13">
    <location>
        <begin position="136"/>
        <end position="161"/>
    </location>
</feature>
<feature type="binding site" evidence="12">
    <location>
        <position position="111"/>
    </location>
    <ligand>
        <name>K(+)</name>
        <dbReference type="ChEBI" id="CHEBI:29103"/>
    </ligand>
</feature>
<protein>
    <submittedName>
        <fullName evidence="14">Trk system potassium transporter TrkH</fullName>
    </submittedName>
</protein>
<dbReference type="InParanoid" id="A0A0D2G7H3"/>
<evidence type="ECO:0000256" key="8">
    <source>
        <dbReference type="ARBA" id="ARBA00022958"/>
    </source>
</evidence>
<sequence length="482" mass="52035">MGLAYTFSLVGLLTAGMGIFMFAPMGVSLWYGEAAWSAFLAGAMVSSVLGGILYWLFRDNERPELSQRQGLAIVGLSWAACGIMGGLPLYLTGDFVSFCDAVFESVSGFTTTGASILTSVEDCGKGVLFWRSLTHWLGGMGFIVLSLAILPFVGVGGMQLYKAEVPSPFPDRLQPRITDTASVLWKVYALITLAETLLLMAGGLDWFDSVCHAMATMATGGFSTKNASVAGFGSAYVEWVVTIFMVIAGVNFSLHFMAFRRRFDAFWKDEEFRFYIVLYLGIVIAITASLFFSADIMVLDSLRLAAFQTATIITTTGFATADYSLWPPFAVALLICIMFVGGSAGSTGGGPKCMRVLLVLKRSLVELKRLVHPRMVSPLKLSGHIVDRQVVGGIWAFMGLYLALYLGASLFLAALGMDLTTAFSASIACLGNIGPGLGSVGPAGNYAHLPDIAKWFLSVLMIVGRLEVYAVLVLFLPEFWRR</sequence>
<evidence type="ECO:0000256" key="2">
    <source>
        <dbReference type="ARBA" id="ARBA00009137"/>
    </source>
</evidence>
<dbReference type="GO" id="GO:0046872">
    <property type="term" value="F:metal ion binding"/>
    <property type="evidence" value="ECO:0007669"/>
    <property type="project" value="UniProtKB-KW"/>
</dbReference>
<evidence type="ECO:0000313" key="15">
    <source>
        <dbReference type="Proteomes" id="UP000032233"/>
    </source>
</evidence>
<dbReference type="FunCoup" id="A0A0D2G7H3">
    <property type="interactions" value="236"/>
</dbReference>
<feature type="transmembrane region" description="Helical" evidence="13">
    <location>
        <begin position="390"/>
        <end position="415"/>
    </location>
</feature>
<keyword evidence="11 13" id="KW-0472">Membrane</keyword>
<evidence type="ECO:0000256" key="13">
    <source>
        <dbReference type="SAM" id="Phobius"/>
    </source>
</evidence>
<dbReference type="GO" id="GO:0005886">
    <property type="term" value="C:plasma membrane"/>
    <property type="evidence" value="ECO:0007669"/>
    <property type="project" value="UniProtKB-SubCell"/>
</dbReference>
<keyword evidence="4" id="KW-1003">Cell membrane</keyword>
<feature type="transmembrane region" description="Helical" evidence="13">
    <location>
        <begin position="7"/>
        <end position="30"/>
    </location>
</feature>
<dbReference type="EMBL" id="AZAC01000078">
    <property type="protein sequence ID" value="KIX10907.1"/>
    <property type="molecule type" value="Genomic_DNA"/>
</dbReference>
<keyword evidence="15" id="KW-1185">Reference proteome</keyword>
<evidence type="ECO:0000256" key="12">
    <source>
        <dbReference type="PIRSR" id="PIRSR006247-1"/>
    </source>
</evidence>
<keyword evidence="3" id="KW-0813">Transport</keyword>
<dbReference type="PANTHER" id="PTHR32024">
    <property type="entry name" value="TRK SYSTEM POTASSIUM UPTAKE PROTEIN TRKG-RELATED"/>
    <property type="match status" value="1"/>
</dbReference>
<evidence type="ECO:0000256" key="7">
    <source>
        <dbReference type="ARBA" id="ARBA00022692"/>
    </source>
</evidence>